<evidence type="ECO:0000313" key="11">
    <source>
        <dbReference type="Proteomes" id="UP000813385"/>
    </source>
</evidence>
<keyword evidence="7" id="KW-0472">Membrane</keyword>
<gene>
    <name evidence="10" type="ORF">B0T11DRAFT_336285</name>
</gene>
<dbReference type="GO" id="GO:0005102">
    <property type="term" value="F:signaling receptor binding"/>
    <property type="evidence" value="ECO:0007669"/>
    <property type="project" value="TreeGrafter"/>
</dbReference>
<evidence type="ECO:0000256" key="5">
    <source>
        <dbReference type="ARBA" id="ARBA00029691"/>
    </source>
</evidence>
<keyword evidence="7" id="KW-0813">Transport</keyword>
<dbReference type="GO" id="GO:0005778">
    <property type="term" value="C:peroxisomal membrane"/>
    <property type="evidence" value="ECO:0007669"/>
    <property type="project" value="UniProtKB-SubCell"/>
</dbReference>
<accession>A0A8K0TI18</accession>
<dbReference type="GO" id="GO:0016560">
    <property type="term" value="P:protein import into peroxisome matrix, docking"/>
    <property type="evidence" value="ECO:0007669"/>
    <property type="project" value="UniProtKB-UniRule"/>
</dbReference>
<dbReference type="OrthoDB" id="441517at2759"/>
<evidence type="ECO:0000256" key="2">
    <source>
        <dbReference type="ARBA" id="ARBA00023010"/>
    </source>
</evidence>
<protein>
    <recommendedName>
        <fullName evidence="4 7">Peroxisomal membrane protein PEX14</fullName>
    </recommendedName>
    <alternativeName>
        <fullName evidence="5 7">Peroxin-14</fullName>
    </alternativeName>
</protein>
<dbReference type="PANTHER" id="PTHR23058:SF5">
    <property type="entry name" value="PEROXISOMAL MEMBRANE PROTEIN PEX14"/>
    <property type="match status" value="1"/>
</dbReference>
<evidence type="ECO:0000256" key="6">
    <source>
        <dbReference type="ARBA" id="ARBA00046271"/>
    </source>
</evidence>
<dbReference type="AlphaFoldDB" id="A0A8K0TI18"/>
<comment type="function">
    <text evidence="7">Component of the PEX13-PEX14 docking complex, a translocon channel that specifically mediates the import of peroxisomal cargo proteins bound to PEX5 receptor. The PEX13-PEX14 docking complex forms a large import pore which can be opened to a diameter of about 9 nm. Mechanistically, PEX5 receptor along with cargo proteins associates with the PEX14 subunit of the PEX13-PEX14 docking complex in the cytosol, leading to the insertion of the receptor into the organelle membrane with the concomitant translocation of the cargo into the peroxisome matrix.</text>
</comment>
<keyword evidence="3 7" id="KW-0576">Peroxisome</keyword>
<dbReference type="EMBL" id="JAGPXD010000002">
    <property type="protein sequence ID" value="KAH7366803.1"/>
    <property type="molecule type" value="Genomic_DNA"/>
</dbReference>
<reference evidence="10" key="1">
    <citation type="journal article" date="2021" name="Nat. Commun.">
        <title>Genetic determinants of endophytism in the Arabidopsis root mycobiome.</title>
        <authorList>
            <person name="Mesny F."/>
            <person name="Miyauchi S."/>
            <person name="Thiergart T."/>
            <person name="Pickel B."/>
            <person name="Atanasova L."/>
            <person name="Karlsson M."/>
            <person name="Huettel B."/>
            <person name="Barry K.W."/>
            <person name="Haridas S."/>
            <person name="Chen C."/>
            <person name="Bauer D."/>
            <person name="Andreopoulos W."/>
            <person name="Pangilinan J."/>
            <person name="LaButti K."/>
            <person name="Riley R."/>
            <person name="Lipzen A."/>
            <person name="Clum A."/>
            <person name="Drula E."/>
            <person name="Henrissat B."/>
            <person name="Kohler A."/>
            <person name="Grigoriev I.V."/>
            <person name="Martin F.M."/>
            <person name="Hacquard S."/>
        </authorList>
    </citation>
    <scope>NUCLEOTIDE SEQUENCE</scope>
    <source>
        <strain evidence="10">MPI-CAGE-AT-0016</strain>
    </source>
</reference>
<comment type="subcellular location">
    <subcellularLocation>
        <location evidence="6 7">Peroxisome membrane</location>
    </subcellularLocation>
</comment>
<dbReference type="InterPro" id="IPR036388">
    <property type="entry name" value="WH-like_DNA-bd_sf"/>
</dbReference>
<evidence type="ECO:0000256" key="3">
    <source>
        <dbReference type="ARBA" id="ARBA00023140"/>
    </source>
</evidence>
<dbReference type="PANTHER" id="PTHR23058">
    <property type="entry name" value="PEROXISOMAL MEMBRANE PROTEIN PEX14"/>
    <property type="match status" value="1"/>
</dbReference>
<sequence>MFLEASLLVLRSPAQDTQNTHSLPTTMDDSDNEAKPLPAEQHDAPAPETAAPDLHDVARQFLRDNAVRGATRDRKVEYLKEKGLEDKDIDALLDEAEASAEDTQTQTQTQAQTPESQTQPPDQNEPPKTQTHDDIPSHRPHSDSPPIITYPEFLTKPTRPPPLVTGTALLNTLYACAGLTTLLYGTSKYAVAPMVENLTEARYEFHNTVTDKLSALTRLLDDADDPTELFHRDIGVQTSLPASPADPSPGTAASTSSPAEQHAAKLASLSASLKDLQDASVSQSEELADVKAVMDLFKDDLGTMTFPGPTGDFVGGFSLYGAKKNEPEDEIKKARDNIRRVKGVMLSTRNFPASAR</sequence>
<evidence type="ECO:0000256" key="4">
    <source>
        <dbReference type="ARBA" id="ARBA00029502"/>
    </source>
</evidence>
<feature type="region of interest" description="Disordered" evidence="8">
    <location>
        <begin position="13"/>
        <end position="57"/>
    </location>
</feature>
<evidence type="ECO:0000256" key="1">
    <source>
        <dbReference type="ARBA" id="ARBA00005443"/>
    </source>
</evidence>
<feature type="compositionally biased region" description="Polar residues" evidence="8">
    <location>
        <begin position="14"/>
        <end position="27"/>
    </location>
</feature>
<dbReference type="InterPro" id="IPR025655">
    <property type="entry name" value="PEX14"/>
</dbReference>
<feature type="compositionally biased region" description="Low complexity" evidence="8">
    <location>
        <begin position="241"/>
        <end position="261"/>
    </location>
</feature>
<evidence type="ECO:0000313" key="10">
    <source>
        <dbReference type="EMBL" id="KAH7366803.1"/>
    </source>
</evidence>
<comment type="caution">
    <text evidence="10">The sequence shown here is derived from an EMBL/GenBank/DDBJ whole genome shotgun (WGS) entry which is preliminary data.</text>
</comment>
<dbReference type="InterPro" id="IPR006785">
    <property type="entry name" value="Pex14_N"/>
</dbReference>
<feature type="compositionally biased region" description="Low complexity" evidence="8">
    <location>
        <begin position="101"/>
        <end position="120"/>
    </location>
</feature>
<dbReference type="Pfam" id="PF04695">
    <property type="entry name" value="Pex14_N"/>
    <property type="match status" value="1"/>
</dbReference>
<name>A0A8K0TI18_9PEZI</name>
<feature type="region of interest" description="Disordered" evidence="8">
    <location>
        <begin position="237"/>
        <end position="261"/>
    </location>
</feature>
<dbReference type="Gene3D" id="1.10.10.10">
    <property type="entry name" value="Winged helix-like DNA-binding domain superfamily/Winged helix DNA-binding domain"/>
    <property type="match status" value="1"/>
</dbReference>
<proteinExistence type="inferred from homology"/>
<organism evidence="10 11">
    <name type="scientific">Plectosphaerella cucumerina</name>
    <dbReference type="NCBI Taxonomy" id="40658"/>
    <lineage>
        <taxon>Eukaryota</taxon>
        <taxon>Fungi</taxon>
        <taxon>Dikarya</taxon>
        <taxon>Ascomycota</taxon>
        <taxon>Pezizomycotina</taxon>
        <taxon>Sordariomycetes</taxon>
        <taxon>Hypocreomycetidae</taxon>
        <taxon>Glomerellales</taxon>
        <taxon>Plectosphaerellaceae</taxon>
        <taxon>Plectosphaerella</taxon>
    </lineage>
</organism>
<comment type="similarity">
    <text evidence="1 7">Belongs to the peroxin-14 family.</text>
</comment>
<feature type="domain" description="Peroxisome membrane anchor protein Pex14p N-terminal" evidence="9">
    <location>
        <begin position="53"/>
        <end position="95"/>
    </location>
</feature>
<evidence type="ECO:0000256" key="8">
    <source>
        <dbReference type="SAM" id="MobiDB-lite"/>
    </source>
</evidence>
<keyword evidence="11" id="KW-1185">Reference proteome</keyword>
<dbReference type="GO" id="GO:1990429">
    <property type="term" value="C:peroxisomal importomer complex"/>
    <property type="evidence" value="ECO:0007669"/>
    <property type="project" value="TreeGrafter"/>
</dbReference>
<keyword evidence="2" id="KW-0811">Translocation</keyword>
<feature type="region of interest" description="Disordered" evidence="8">
    <location>
        <begin position="98"/>
        <end position="158"/>
    </location>
</feature>
<dbReference type="Proteomes" id="UP000813385">
    <property type="component" value="Unassembled WGS sequence"/>
</dbReference>
<feature type="compositionally biased region" description="Basic and acidic residues" evidence="8">
    <location>
        <begin position="130"/>
        <end position="142"/>
    </location>
</feature>
<keyword evidence="7" id="KW-0653">Protein transport</keyword>
<evidence type="ECO:0000259" key="9">
    <source>
        <dbReference type="Pfam" id="PF04695"/>
    </source>
</evidence>
<evidence type="ECO:0000256" key="7">
    <source>
        <dbReference type="RuleBase" id="RU367032"/>
    </source>
</evidence>